<proteinExistence type="inferred from homology"/>
<evidence type="ECO:0000256" key="6">
    <source>
        <dbReference type="ARBA" id="ARBA00023136"/>
    </source>
</evidence>
<evidence type="ECO:0000256" key="2">
    <source>
        <dbReference type="ARBA" id="ARBA00022448"/>
    </source>
</evidence>
<dbReference type="GO" id="GO:0055085">
    <property type="term" value="P:transmembrane transport"/>
    <property type="evidence" value="ECO:0007669"/>
    <property type="project" value="InterPro"/>
</dbReference>
<evidence type="ECO:0000256" key="3">
    <source>
        <dbReference type="ARBA" id="ARBA00022475"/>
    </source>
</evidence>
<dbReference type="InterPro" id="IPR035906">
    <property type="entry name" value="MetI-like_sf"/>
</dbReference>
<keyword evidence="3" id="KW-1003">Cell membrane</keyword>
<dbReference type="CDD" id="cd06261">
    <property type="entry name" value="TM_PBP2"/>
    <property type="match status" value="1"/>
</dbReference>
<evidence type="ECO:0000256" key="5">
    <source>
        <dbReference type="ARBA" id="ARBA00022989"/>
    </source>
</evidence>
<keyword evidence="6 7" id="KW-0472">Membrane</keyword>
<evidence type="ECO:0000313" key="10">
    <source>
        <dbReference type="Proteomes" id="UP000641588"/>
    </source>
</evidence>
<dbReference type="AlphaFoldDB" id="A0A972GNM2"/>
<dbReference type="Gene3D" id="1.10.3720.10">
    <property type="entry name" value="MetI-like"/>
    <property type="match status" value="1"/>
</dbReference>
<comment type="similarity">
    <text evidence="7">Belongs to the binding-protein-dependent transport system permease family.</text>
</comment>
<name>A0A972GNM2_9BACL</name>
<accession>A0A972GNM2</accession>
<feature type="transmembrane region" description="Helical" evidence="7">
    <location>
        <begin position="108"/>
        <end position="127"/>
    </location>
</feature>
<keyword evidence="5 7" id="KW-1133">Transmembrane helix</keyword>
<gene>
    <name evidence="9" type="ORF">GC093_12380</name>
</gene>
<evidence type="ECO:0000256" key="1">
    <source>
        <dbReference type="ARBA" id="ARBA00004651"/>
    </source>
</evidence>
<evidence type="ECO:0000259" key="8">
    <source>
        <dbReference type="PROSITE" id="PS50928"/>
    </source>
</evidence>
<feature type="transmembrane region" description="Helical" evidence="7">
    <location>
        <begin position="139"/>
        <end position="160"/>
    </location>
</feature>
<dbReference type="PANTHER" id="PTHR43744:SF9">
    <property type="entry name" value="POLYGALACTURONAN_RHAMNOGALACTURONAN TRANSPORT SYSTEM PERMEASE PROTEIN YTCP"/>
    <property type="match status" value="1"/>
</dbReference>
<keyword evidence="2 7" id="KW-0813">Transport</keyword>
<comment type="caution">
    <text evidence="9">The sequence shown here is derived from an EMBL/GenBank/DDBJ whole genome shotgun (WGS) entry which is preliminary data.</text>
</comment>
<evidence type="ECO:0000256" key="4">
    <source>
        <dbReference type="ARBA" id="ARBA00022692"/>
    </source>
</evidence>
<comment type="subcellular location">
    <subcellularLocation>
        <location evidence="1 7">Cell membrane</location>
        <topology evidence="1 7">Multi-pass membrane protein</topology>
    </subcellularLocation>
</comment>
<dbReference type="GO" id="GO:0005886">
    <property type="term" value="C:plasma membrane"/>
    <property type="evidence" value="ECO:0007669"/>
    <property type="project" value="UniProtKB-SubCell"/>
</dbReference>
<dbReference type="Proteomes" id="UP000641588">
    <property type="component" value="Unassembled WGS sequence"/>
</dbReference>
<feature type="transmembrane region" description="Helical" evidence="7">
    <location>
        <begin position="181"/>
        <end position="203"/>
    </location>
</feature>
<dbReference type="InterPro" id="IPR000515">
    <property type="entry name" value="MetI-like"/>
</dbReference>
<evidence type="ECO:0000256" key="7">
    <source>
        <dbReference type="RuleBase" id="RU363032"/>
    </source>
</evidence>
<feature type="transmembrane region" description="Helical" evidence="7">
    <location>
        <begin position="69"/>
        <end position="96"/>
    </location>
</feature>
<dbReference type="PROSITE" id="PS50928">
    <property type="entry name" value="ABC_TM1"/>
    <property type="match status" value="1"/>
</dbReference>
<evidence type="ECO:0000313" key="9">
    <source>
        <dbReference type="EMBL" id="NOU94009.1"/>
    </source>
</evidence>
<keyword evidence="10" id="KW-1185">Reference proteome</keyword>
<dbReference type="Pfam" id="PF00528">
    <property type="entry name" value="BPD_transp_1"/>
    <property type="match status" value="1"/>
</dbReference>
<dbReference type="PANTHER" id="PTHR43744">
    <property type="entry name" value="ABC TRANSPORTER PERMEASE PROTEIN MG189-RELATED-RELATED"/>
    <property type="match status" value="1"/>
</dbReference>
<dbReference type="SUPFAM" id="SSF161098">
    <property type="entry name" value="MetI-like"/>
    <property type="match status" value="1"/>
</dbReference>
<reference evidence="9" key="1">
    <citation type="submission" date="2019-10" db="EMBL/GenBank/DDBJ databases">
        <title>Description of Paenibacillus glebae sp. nov.</title>
        <authorList>
            <person name="Carlier A."/>
            <person name="Qi S."/>
        </authorList>
    </citation>
    <scope>NUCLEOTIDE SEQUENCE</scope>
    <source>
        <strain evidence="9">LMG 31456</strain>
    </source>
</reference>
<protein>
    <submittedName>
        <fullName evidence="9">ABC transporter permease subunit</fullName>
    </submittedName>
</protein>
<feature type="transmembrane region" description="Helical" evidence="7">
    <location>
        <begin position="254"/>
        <end position="273"/>
    </location>
</feature>
<sequence length="288" mass="32444">MRRSFGENVFHYSNYFVLLAISLTMFLPLVHVAAISLSSPTQVEGRNIAFWPVEFTLASYQFILAKNDLWTALGVNLFVTVVGTLFSMLITVMLAYSISKSEFKMSKAIMIGVVFTMIFHPPMIPYFLTIKGLGMLDSIWALIIPSGISAFNLIIVRTFFQQIPGEIGEAAKMDGCGDFRTLFSIVLPLSKPVMATVGLFYAVGYWNIFYHAILFIRNTKLYPLQLKVREYIVNQETIMGSLSNVMQPYNPETLQTAVIIFSTLPIVILYPYLQKYFIQGATLGSVKE</sequence>
<keyword evidence="4 7" id="KW-0812">Transmembrane</keyword>
<dbReference type="EMBL" id="WHOD01000052">
    <property type="protein sequence ID" value="NOU94009.1"/>
    <property type="molecule type" value="Genomic_DNA"/>
</dbReference>
<organism evidence="9 10">
    <name type="scientific">Paenibacillus foliorum</name>
    <dbReference type="NCBI Taxonomy" id="2654974"/>
    <lineage>
        <taxon>Bacteria</taxon>
        <taxon>Bacillati</taxon>
        <taxon>Bacillota</taxon>
        <taxon>Bacilli</taxon>
        <taxon>Bacillales</taxon>
        <taxon>Paenibacillaceae</taxon>
        <taxon>Paenibacillus</taxon>
    </lineage>
</organism>
<feature type="domain" description="ABC transmembrane type-1" evidence="8">
    <location>
        <begin position="73"/>
        <end position="270"/>
    </location>
</feature>